<reference evidence="2 3" key="1">
    <citation type="submission" date="2015-03" db="EMBL/GenBank/DDBJ databases">
        <title>Genome sequence of Kiloniella sp. P1-1, isolated from the gut microflora of Pacific white shrimp, Penaeus vannamei.</title>
        <authorList>
            <person name="Shao Z."/>
            <person name="Wang L."/>
            <person name="Li X."/>
        </authorList>
    </citation>
    <scope>NUCLEOTIDE SEQUENCE [LARGE SCALE GENOMIC DNA]</scope>
    <source>
        <strain evidence="2 3">P1-1</strain>
    </source>
</reference>
<evidence type="ECO:0008006" key="4">
    <source>
        <dbReference type="Google" id="ProtNLM"/>
    </source>
</evidence>
<dbReference type="AlphaFoldDB" id="A0A0M2R866"/>
<evidence type="ECO:0000256" key="1">
    <source>
        <dbReference type="SAM" id="Phobius"/>
    </source>
</evidence>
<feature type="transmembrane region" description="Helical" evidence="1">
    <location>
        <begin position="20"/>
        <end position="41"/>
    </location>
</feature>
<keyword evidence="3" id="KW-1185">Reference proteome</keyword>
<keyword evidence="1" id="KW-0812">Transmembrane</keyword>
<evidence type="ECO:0000313" key="2">
    <source>
        <dbReference type="EMBL" id="KKJ77841.1"/>
    </source>
</evidence>
<organism evidence="2 3">
    <name type="scientific">Kiloniella litopenaei</name>
    <dbReference type="NCBI Taxonomy" id="1549748"/>
    <lineage>
        <taxon>Bacteria</taxon>
        <taxon>Pseudomonadati</taxon>
        <taxon>Pseudomonadota</taxon>
        <taxon>Alphaproteobacteria</taxon>
        <taxon>Rhodospirillales</taxon>
        <taxon>Kiloniellaceae</taxon>
        <taxon>Kiloniella</taxon>
    </lineage>
</organism>
<dbReference type="InterPro" id="IPR018666">
    <property type="entry name" value="DUF2125"/>
</dbReference>
<proteinExistence type="predicted"/>
<gene>
    <name evidence="2" type="ORF">WH95_05290</name>
</gene>
<keyword evidence="1" id="KW-0472">Membrane</keyword>
<sequence>MSVDIDQNTSQSSNIAKKLVISGLVLCVLFIGFSVAFWFWAANQMETSLNRWSEKQRSRGFEISHGPLSISGFPFLVQADLKDPQIKSPDGWHWQTPRLSAEATPWSPLSMTVDLSAEHIIDGLPNNHPAITIKSSHAKSTAQLTLEGELLNARLQADKLVVTRESHHPLTITTLDTTLGPLKPASTQNPLQEFNILIKAQDINHPELDKTPLKGPITQLNIDGTLYGAIPKAKLKKALHTWRDTGGFLSLHDMSLRWGPLLMDAKGKMTVDNLLRPSGQLDSRIEGAGAVVKKLEKTGLINKGQSFGIKLSLAALGKTNERGRHEINVPLVMQDGWLSIGPVTLLRLPPVAQ</sequence>
<name>A0A0M2R866_9PROT</name>
<protein>
    <recommendedName>
        <fullName evidence="4">DUF2125 domain-containing protein</fullName>
    </recommendedName>
</protein>
<dbReference type="EMBL" id="LANI01000003">
    <property type="protein sequence ID" value="KKJ77841.1"/>
    <property type="molecule type" value="Genomic_DNA"/>
</dbReference>
<dbReference type="OrthoDB" id="8478166at2"/>
<accession>A0A0M2R866</accession>
<evidence type="ECO:0000313" key="3">
    <source>
        <dbReference type="Proteomes" id="UP000034491"/>
    </source>
</evidence>
<dbReference type="RefSeq" id="WP_046503958.1">
    <property type="nucleotide sequence ID" value="NZ_LANI01000003.1"/>
</dbReference>
<dbReference type="Proteomes" id="UP000034491">
    <property type="component" value="Unassembled WGS sequence"/>
</dbReference>
<keyword evidence="1" id="KW-1133">Transmembrane helix</keyword>
<dbReference type="Pfam" id="PF09898">
    <property type="entry name" value="DUF2125"/>
    <property type="match status" value="1"/>
</dbReference>
<dbReference type="STRING" id="1549748.WH95_05290"/>
<comment type="caution">
    <text evidence="2">The sequence shown here is derived from an EMBL/GenBank/DDBJ whole genome shotgun (WGS) entry which is preliminary data.</text>
</comment>